<evidence type="ECO:0000313" key="1">
    <source>
        <dbReference type="EMBL" id="ACM32720.1"/>
    </source>
</evidence>
<dbReference type="Proteomes" id="UP000000450">
    <property type="component" value="Chromosome"/>
</dbReference>
<name>A0A9J9QFB4_ACIET</name>
<accession>A0A9J9QFB4</accession>
<keyword evidence="1" id="KW-0812">Transmembrane</keyword>
<proteinExistence type="predicted"/>
<reference evidence="1 2" key="1">
    <citation type="journal article" date="2010" name="J. Bacteriol.">
        <title>Completed genome sequence of the anaerobic iron-oxidizing bacterium Acidovorax ebreus strain TPSY.</title>
        <authorList>
            <person name="Byrne-Bailey K.G."/>
            <person name="Weber K.A."/>
            <person name="Chair A.H."/>
            <person name="Bose S."/>
            <person name="Knox T."/>
            <person name="Spanbauer T.L."/>
            <person name="Chertkov O."/>
            <person name="Coates J.D."/>
        </authorList>
    </citation>
    <scope>NUCLEOTIDE SEQUENCE [LARGE SCALE GENOMIC DNA]</scope>
    <source>
        <strain evidence="1 2">TPSY</strain>
    </source>
</reference>
<dbReference type="AlphaFoldDB" id="A0A9J9QFB4"/>
<protein>
    <submittedName>
        <fullName evidence="1">Transmembrane anti-sigma factor</fullName>
    </submittedName>
</protein>
<keyword evidence="1" id="KW-0472">Membrane</keyword>
<dbReference type="RefSeq" id="WP_015912888.1">
    <property type="nucleotide sequence ID" value="NC_011992.1"/>
</dbReference>
<gene>
    <name evidence="1" type="ordered locus">Dtpsy_1253</name>
</gene>
<dbReference type="KEGG" id="dia:Dtpsy_1253"/>
<organism evidence="1 2">
    <name type="scientific">Acidovorax ebreus (strain TPSY)</name>
    <name type="common">Diaphorobacter sp. (strain TPSY)</name>
    <dbReference type="NCBI Taxonomy" id="535289"/>
    <lineage>
        <taxon>Bacteria</taxon>
        <taxon>Pseudomonadati</taxon>
        <taxon>Pseudomonadota</taxon>
        <taxon>Betaproteobacteria</taxon>
        <taxon>Burkholderiales</taxon>
        <taxon>Comamonadaceae</taxon>
        <taxon>Diaphorobacter</taxon>
    </lineage>
</organism>
<dbReference type="EMBL" id="CP001392">
    <property type="protein sequence ID" value="ACM32720.1"/>
    <property type="molecule type" value="Genomic_DNA"/>
</dbReference>
<evidence type="ECO:0000313" key="2">
    <source>
        <dbReference type="Proteomes" id="UP000000450"/>
    </source>
</evidence>
<sequence length="279" mass="30396">MKPDPFSPSDETHLHALADDRLPRAQAESLHSRMDSSQRQRAEAWAQQRAQLQTLHADWLRQPVPNVLVQAAERLQDANDTQQHWARWGGFAAGWVLAFGLGWSLHATDGKQTTLATAPPQRFVQQAAVAHAVYQPEQRHPVEVAAAQQDHLVQWLSKRLARPLTVPRLQAEGFELMGGRLLPGGSGARAQFMYQNAAGARITLYLGALDGLQAAAAQTTAFQFHDEGTVSSFYWVDQGFGYALSGELPRPTLQALATAVYQQISAAPPAGARAPAKGS</sequence>
<keyword evidence="2" id="KW-1185">Reference proteome</keyword>